<comment type="caution">
    <text evidence="5">The sequence shown here is derived from an EMBL/GenBank/DDBJ whole genome shotgun (WGS) entry which is preliminary data.</text>
</comment>
<evidence type="ECO:0000313" key="5">
    <source>
        <dbReference type="EMBL" id="NYB75277.1"/>
    </source>
</evidence>
<dbReference type="EMBL" id="JACBNQ010000019">
    <property type="protein sequence ID" value="NYB75277.1"/>
    <property type="molecule type" value="Genomic_DNA"/>
</dbReference>
<dbReference type="InterPro" id="IPR001375">
    <property type="entry name" value="Peptidase_S9_cat"/>
</dbReference>
<dbReference type="GO" id="GO:0006508">
    <property type="term" value="P:proteolysis"/>
    <property type="evidence" value="ECO:0007669"/>
    <property type="project" value="UniProtKB-KW"/>
</dbReference>
<evidence type="ECO:0000256" key="1">
    <source>
        <dbReference type="ARBA" id="ARBA00010040"/>
    </source>
</evidence>
<dbReference type="SUPFAM" id="SSF53474">
    <property type="entry name" value="alpha/beta-Hydrolases"/>
    <property type="match status" value="1"/>
</dbReference>
<organism evidence="5 6">
    <name type="scientific">Sedimentibacter hydroxybenzoicus DSM 7310</name>
    <dbReference type="NCBI Taxonomy" id="1123245"/>
    <lineage>
        <taxon>Bacteria</taxon>
        <taxon>Bacillati</taxon>
        <taxon>Bacillota</taxon>
        <taxon>Tissierellia</taxon>
        <taxon>Sedimentibacter</taxon>
    </lineage>
</organism>
<dbReference type="Pfam" id="PF00326">
    <property type="entry name" value="Peptidase_S9"/>
    <property type="match status" value="1"/>
</dbReference>
<dbReference type="RefSeq" id="WP_179238979.1">
    <property type="nucleotide sequence ID" value="NZ_JACBNQ010000019.1"/>
</dbReference>
<proteinExistence type="inferred from homology"/>
<dbReference type="InterPro" id="IPR011042">
    <property type="entry name" value="6-blade_b-propeller_TolB-like"/>
</dbReference>
<dbReference type="Gene3D" id="2.120.10.30">
    <property type="entry name" value="TolB, C-terminal domain"/>
    <property type="match status" value="1"/>
</dbReference>
<feature type="domain" description="Peptidase S9 prolyl oligopeptidase catalytic" evidence="4">
    <location>
        <begin position="456"/>
        <end position="665"/>
    </location>
</feature>
<gene>
    <name evidence="5" type="ORF">HZF24_14110</name>
</gene>
<evidence type="ECO:0000259" key="4">
    <source>
        <dbReference type="Pfam" id="PF00326"/>
    </source>
</evidence>
<dbReference type="InterPro" id="IPR029058">
    <property type="entry name" value="AB_hydrolase_fold"/>
</dbReference>
<evidence type="ECO:0000256" key="2">
    <source>
        <dbReference type="ARBA" id="ARBA00022670"/>
    </source>
</evidence>
<protein>
    <submittedName>
        <fullName evidence="5">S9 family peptidase</fullName>
    </submittedName>
</protein>
<dbReference type="Proteomes" id="UP000611629">
    <property type="component" value="Unassembled WGS sequence"/>
</dbReference>
<dbReference type="PANTHER" id="PTHR42776">
    <property type="entry name" value="SERINE PEPTIDASE S9 FAMILY MEMBER"/>
    <property type="match status" value="1"/>
</dbReference>
<dbReference type="AlphaFoldDB" id="A0A974GX72"/>
<comment type="similarity">
    <text evidence="1">Belongs to the peptidase S9C family.</text>
</comment>
<accession>A0A974GX72</accession>
<reference evidence="5" key="1">
    <citation type="submission" date="2020-07" db="EMBL/GenBank/DDBJ databases">
        <title>Genomic analysis of a strain of Sedimentibacter Hydroxybenzoicus DSM7310.</title>
        <authorList>
            <person name="Ma S."/>
        </authorList>
    </citation>
    <scope>NUCLEOTIDE SEQUENCE</scope>
    <source>
        <strain evidence="5">DSM 7310</strain>
    </source>
</reference>
<dbReference type="GO" id="GO:0004252">
    <property type="term" value="F:serine-type endopeptidase activity"/>
    <property type="evidence" value="ECO:0007669"/>
    <property type="project" value="TreeGrafter"/>
</dbReference>
<keyword evidence="2" id="KW-0645">Protease</keyword>
<dbReference type="PANTHER" id="PTHR42776:SF27">
    <property type="entry name" value="DIPEPTIDYL PEPTIDASE FAMILY MEMBER 6"/>
    <property type="match status" value="1"/>
</dbReference>
<name>A0A974GX72_SEDHY</name>
<keyword evidence="3" id="KW-0378">Hydrolase</keyword>
<dbReference type="SUPFAM" id="SSF82171">
    <property type="entry name" value="DPP6 N-terminal domain-like"/>
    <property type="match status" value="1"/>
</dbReference>
<dbReference type="Gene3D" id="3.40.50.1820">
    <property type="entry name" value="alpha/beta hydrolase"/>
    <property type="match status" value="1"/>
</dbReference>
<evidence type="ECO:0000313" key="6">
    <source>
        <dbReference type="Proteomes" id="UP000611629"/>
    </source>
</evidence>
<keyword evidence="6" id="KW-1185">Reference proteome</keyword>
<dbReference type="FunFam" id="3.40.50.1820:FF:000028">
    <property type="entry name" value="S9 family peptidase"/>
    <property type="match status" value="1"/>
</dbReference>
<evidence type="ECO:0000256" key="3">
    <source>
        <dbReference type="ARBA" id="ARBA00022801"/>
    </source>
</evidence>
<sequence length="668" mass="76339">MNKIKIDDFKNYKSLSSLEVNDDGSCVVFCVTEPNMSDNNYLSDIWRYDAAGNSVERLTNSGKVKSASFISGDAVIYAEISEPSDVERVKSGEYLTVFYKQGVLNGYDERKRLFELPLHNARAKQVDRDLLLISSVRDNYRPDFEGMSGDDKRKGLMEYKEEQDYEVCDELPFFIDSRGYVNKKRNSLYLYRISTDELKNITDSLFETSHSAISEDGKRIAFSGSCYKQIYDRSHGIYVYDIEKDETACILERGKYQIMGLDFYEDSLIAAAHPWDGYSPFPNHNLYVINIRTGEMKLAYSHDDEDFGAKISSDVRINGGTTFKVSGDKLYYLTTYEQTSYINVWNGRNKERLSKSNISADCFAANKKTVFLTGLLENNLQELYRLDEITGEVKKLSNFNDTNIDAVTPVPHSFINSDGIRIDGFVIKPRDCNENKRYPGVLEIHGGPRTSYSYVYSHEMQLLASEGYFVFYCNPRGSSGRGERFADINGRRGTVDYTDVMEFTDYILSLYPQIDSERLAVMGGSYGGYLTNWIIGHTNRFKAAVTMRSIVDVNGSFGATDFSIWSTIGAYGGNPWSNRENVWEQSPFKYALNIKTPTLILHSFEDHRCSIHGAMQLFSTLQSRRVPSRMCLFKNEGHELSRSGAPKHKIRRLKEILMWLEKYLKTIS</sequence>